<dbReference type="EMBL" id="CAEZYQ010000013">
    <property type="protein sequence ID" value="CAB4748934.1"/>
    <property type="molecule type" value="Genomic_DNA"/>
</dbReference>
<name>A0A6J6TQ82_9ZZZZ</name>
<dbReference type="AlphaFoldDB" id="A0A6J6TQ82"/>
<evidence type="ECO:0000313" key="1">
    <source>
        <dbReference type="EMBL" id="CAB4748934.1"/>
    </source>
</evidence>
<gene>
    <name evidence="1" type="ORF">UFOPK2761_01847</name>
</gene>
<accession>A0A6J6TQ82</accession>
<proteinExistence type="predicted"/>
<protein>
    <submittedName>
        <fullName evidence="1">Unannotated protein</fullName>
    </submittedName>
</protein>
<reference evidence="1" key="1">
    <citation type="submission" date="2020-05" db="EMBL/GenBank/DDBJ databases">
        <authorList>
            <person name="Chiriac C."/>
            <person name="Salcher M."/>
            <person name="Ghai R."/>
            <person name="Kavagutti S V."/>
        </authorList>
    </citation>
    <scope>NUCLEOTIDE SEQUENCE</scope>
</reference>
<dbReference type="NCBIfam" id="NF045524">
    <property type="entry name" value="MXAN_6640_HExxH"/>
    <property type="match status" value="1"/>
</dbReference>
<sequence length="520" mass="57095">MRHPVALLASLLLLGGVLSPALAGADEPAVLVGPVPATTSGAADPRDLLAEARALLRGEPVPGAPAQRRTSRGHADRELTLVLRDLRVALPRLGAADRREAEALLARPTDGRADPLAQGYAAKSVRTCQGKFCVHRVRTTDDRATAAWATTTVKVMNKVWRSQVRSLGYRAPLSDAPLARSRNGGNGKFDVYLKDLGAQGLYGYCAAEFALNAEPRRAGGYCVLDNDFSREEFGRDPVDTLAVTAAHEFFHAVQFGYDVREDRWFMESTATWMEERFADDVNDNRQYLRASQLAAPGTPLDLFNRQGSEHYGNWTWWEHLSARYGNRLVRSVWDAARGPRHSTVALERVLAKRGGLPARYAAFAAANLTPARSYEEGAEWPTPRLRATWRMGAGAERTDTVRLDHLTSASYLVQPEATLGAGWRLEIAVDGPSRGAAPAAWLVVRTADDQWRSRQVDLDRRGRGSVTVGFSPTTVRAVSLTVANASTRSRCGVDDVRWACEGRPRDDDKAFDVRAELVQR</sequence>
<organism evidence="1">
    <name type="scientific">freshwater metagenome</name>
    <dbReference type="NCBI Taxonomy" id="449393"/>
    <lineage>
        <taxon>unclassified sequences</taxon>
        <taxon>metagenomes</taxon>
        <taxon>ecological metagenomes</taxon>
    </lineage>
</organism>